<dbReference type="SUPFAM" id="SSF56925">
    <property type="entry name" value="OMPA-like"/>
    <property type="match status" value="1"/>
</dbReference>
<name>A0A4Y6Q1S0_PERCE</name>
<reference evidence="2 3" key="1">
    <citation type="submission" date="2019-06" db="EMBL/GenBank/DDBJ databases">
        <title>Persicimonas caeni gen. nov., sp. nov., a predatory bacterium isolated from solar saltern.</title>
        <authorList>
            <person name="Wang S."/>
        </authorList>
    </citation>
    <scope>NUCLEOTIDE SEQUENCE [LARGE SCALE GENOMIC DNA]</scope>
    <source>
        <strain evidence="2 3">YN101</strain>
    </source>
</reference>
<dbReference type="Proteomes" id="UP000315995">
    <property type="component" value="Chromosome"/>
</dbReference>
<protein>
    <recommendedName>
        <fullName evidence="4">Porin family protein</fullName>
    </recommendedName>
</protein>
<dbReference type="AlphaFoldDB" id="A0A4Y6Q1S0"/>
<keyword evidence="3" id="KW-1185">Reference proteome</keyword>
<dbReference type="InterPro" id="IPR011250">
    <property type="entry name" value="OMP/PagP_B-barrel"/>
</dbReference>
<sequence>MNTQSKLLIAAVLAAGLTFSTNAFAQDEAPADTGAEETASAQIEAESQHPAATNSIVVAPHVGALFPQLTSDLGTWPVFGLSAGYILPVDLAGFERPIEIGLDLMYTQPGADGTGTDPNLGDPTSDTAGDYDWELTQRMLVLELYALWRFMPPGEFISAYGMIGPRAYFMEAEMVASGNDGQDFGTNTQTNDEYGLVFGGGADFAVGPGTIYGTLEFGWSDLNQRITGDSNTGAIVIDAGYRLYF</sequence>
<keyword evidence="1" id="KW-0732">Signal</keyword>
<organism evidence="2 3">
    <name type="scientific">Persicimonas caeni</name>
    <dbReference type="NCBI Taxonomy" id="2292766"/>
    <lineage>
        <taxon>Bacteria</taxon>
        <taxon>Deltaproteobacteria</taxon>
        <taxon>Bradymonadales</taxon>
        <taxon>Bradymonadaceae</taxon>
        <taxon>Persicimonas</taxon>
    </lineage>
</organism>
<dbReference type="RefSeq" id="WP_141200824.1">
    <property type="nucleotide sequence ID" value="NZ_CP041186.1"/>
</dbReference>
<accession>A0A4Y6Q1S0</accession>
<evidence type="ECO:0000313" key="2">
    <source>
        <dbReference type="EMBL" id="QDG54380.1"/>
    </source>
</evidence>
<gene>
    <name evidence="2" type="ORF">FIV42_27640</name>
</gene>
<feature type="chain" id="PRO_5030106869" description="Porin family protein" evidence="1">
    <location>
        <begin position="26"/>
        <end position="245"/>
    </location>
</feature>
<evidence type="ECO:0000256" key="1">
    <source>
        <dbReference type="SAM" id="SignalP"/>
    </source>
</evidence>
<feature type="signal peptide" evidence="1">
    <location>
        <begin position="1"/>
        <end position="25"/>
    </location>
</feature>
<accession>A0A5B8YDF9</accession>
<proteinExistence type="predicted"/>
<evidence type="ECO:0000313" key="3">
    <source>
        <dbReference type="Proteomes" id="UP000315995"/>
    </source>
</evidence>
<dbReference type="EMBL" id="CP041186">
    <property type="protein sequence ID" value="QDG54380.1"/>
    <property type="molecule type" value="Genomic_DNA"/>
</dbReference>
<evidence type="ECO:0008006" key="4">
    <source>
        <dbReference type="Google" id="ProtNLM"/>
    </source>
</evidence>
<dbReference type="OrthoDB" id="5382339at2"/>